<dbReference type="STRING" id="5364.A0A5C3N7I4"/>
<protein>
    <recommendedName>
        <fullName evidence="2">Fungal-type protein kinase domain-containing protein</fullName>
    </recommendedName>
</protein>
<sequence length="791" mass="88280">MKSSLAASETAAVSAALLDDNVVAAELDGPSRSKTAIPVGTAPADPLTTPLSTPPPPQGYLTPHPELQERPLSTSQHASQSGETATRRLEVGNETIRKTLATVAIGDFLTLSFPSQENEDIISEAYERAPAMAKQYVSTLLNGIPTGEGVEKDMYKPLIDAFTTICDTLWPGQSILHLKNTSSDQGGSPDLTFFANNEDNKSDKWELGLAFIEAKSQDRQDPFYDDERNPKEELRMHLREMEVWNQIQDYATRAYGARARCFMVAIGIFGNYARFFRWDRSLVTVSRGFKYKEEPELLWQFIAGLGTPGYDGSGLDPTVADYVEVQRLAVPGLEEKYAKARTKRLLSLEVSELSDADLRKQSSVITVPSSSGVKEEKYISIGPPLFASGAVLGRGTRAWLAVPVPGTVDNPERSNEDHFVILKDSWREESRAPEGDVYRAIYGDADCAFGIARMRSSVDLYDPEDDSDGHDIVHTTIATWVAQYFGRQFCHRVHHRCILDSVGVTLSRFGTTRQLMEGIRDAVEGHRNMAQRNILHRDISASNVMISAYPTSEGNAKGFLIDMDCATVLGSEGSDDELREITGTTAFLSIERDPRCPDRGLHRTWHDLESFFWVALYIVVRHANMDGTVTVEDMISIFNKGDISYRSGFLSYSANLVRVTGHTPLGECLRRLAKLVNSHYLLDDDEPEEKEQLRKLFPHRFDLLRNHQPFIDTINAALGSGEWPEPDFEAKPVMVAHSETVKRMKEVIQLLQATADSIRERPKKRKQKADQETEAEEACATKRARQEGDTH</sequence>
<dbReference type="PANTHER" id="PTHR38248:SF2">
    <property type="entry name" value="FUNK1 11"/>
    <property type="match status" value="1"/>
</dbReference>
<dbReference type="OrthoDB" id="2739948at2759"/>
<evidence type="ECO:0000259" key="2">
    <source>
        <dbReference type="Pfam" id="PF17667"/>
    </source>
</evidence>
<reference evidence="3 4" key="1">
    <citation type="journal article" date="2019" name="Nat. Ecol. Evol.">
        <title>Megaphylogeny resolves global patterns of mushroom evolution.</title>
        <authorList>
            <person name="Varga T."/>
            <person name="Krizsan K."/>
            <person name="Foldi C."/>
            <person name="Dima B."/>
            <person name="Sanchez-Garcia M."/>
            <person name="Sanchez-Ramirez S."/>
            <person name="Szollosi G.J."/>
            <person name="Szarkandi J.G."/>
            <person name="Papp V."/>
            <person name="Albert L."/>
            <person name="Andreopoulos W."/>
            <person name="Angelini C."/>
            <person name="Antonin V."/>
            <person name="Barry K.W."/>
            <person name="Bougher N.L."/>
            <person name="Buchanan P."/>
            <person name="Buyck B."/>
            <person name="Bense V."/>
            <person name="Catcheside P."/>
            <person name="Chovatia M."/>
            <person name="Cooper J."/>
            <person name="Damon W."/>
            <person name="Desjardin D."/>
            <person name="Finy P."/>
            <person name="Geml J."/>
            <person name="Haridas S."/>
            <person name="Hughes K."/>
            <person name="Justo A."/>
            <person name="Karasinski D."/>
            <person name="Kautmanova I."/>
            <person name="Kiss B."/>
            <person name="Kocsube S."/>
            <person name="Kotiranta H."/>
            <person name="LaButti K.M."/>
            <person name="Lechner B.E."/>
            <person name="Liimatainen K."/>
            <person name="Lipzen A."/>
            <person name="Lukacs Z."/>
            <person name="Mihaltcheva S."/>
            <person name="Morgado L.N."/>
            <person name="Niskanen T."/>
            <person name="Noordeloos M.E."/>
            <person name="Ohm R.A."/>
            <person name="Ortiz-Santana B."/>
            <person name="Ovrebo C."/>
            <person name="Racz N."/>
            <person name="Riley R."/>
            <person name="Savchenko A."/>
            <person name="Shiryaev A."/>
            <person name="Soop K."/>
            <person name="Spirin V."/>
            <person name="Szebenyi C."/>
            <person name="Tomsovsky M."/>
            <person name="Tulloss R.E."/>
            <person name="Uehling J."/>
            <person name="Grigoriev I.V."/>
            <person name="Vagvolgyi C."/>
            <person name="Papp T."/>
            <person name="Martin F.M."/>
            <person name="Miettinen O."/>
            <person name="Hibbett D.S."/>
            <person name="Nagy L.G."/>
        </authorList>
    </citation>
    <scope>NUCLEOTIDE SEQUENCE [LARGE SCALE GENOMIC DNA]</scope>
    <source>
        <strain evidence="3 4">OMC1185</strain>
    </source>
</reference>
<dbReference type="InterPro" id="IPR040976">
    <property type="entry name" value="Pkinase_fungal"/>
</dbReference>
<dbReference type="PANTHER" id="PTHR38248">
    <property type="entry name" value="FUNK1 6"/>
    <property type="match status" value="1"/>
</dbReference>
<evidence type="ECO:0000313" key="3">
    <source>
        <dbReference type="EMBL" id="TFK52757.1"/>
    </source>
</evidence>
<organism evidence="3 4">
    <name type="scientific">Heliocybe sulcata</name>
    <dbReference type="NCBI Taxonomy" id="5364"/>
    <lineage>
        <taxon>Eukaryota</taxon>
        <taxon>Fungi</taxon>
        <taxon>Dikarya</taxon>
        <taxon>Basidiomycota</taxon>
        <taxon>Agaricomycotina</taxon>
        <taxon>Agaricomycetes</taxon>
        <taxon>Gloeophyllales</taxon>
        <taxon>Gloeophyllaceae</taxon>
        <taxon>Heliocybe</taxon>
    </lineage>
</organism>
<feature type="domain" description="Fungal-type protein kinase" evidence="2">
    <location>
        <begin position="243"/>
        <end position="619"/>
    </location>
</feature>
<dbReference type="Proteomes" id="UP000305948">
    <property type="component" value="Unassembled WGS sequence"/>
</dbReference>
<evidence type="ECO:0000313" key="4">
    <source>
        <dbReference type="Proteomes" id="UP000305948"/>
    </source>
</evidence>
<dbReference type="InterPro" id="IPR008266">
    <property type="entry name" value="Tyr_kinase_AS"/>
</dbReference>
<proteinExistence type="predicted"/>
<feature type="compositionally biased region" description="Polar residues" evidence="1">
    <location>
        <begin position="71"/>
        <end position="84"/>
    </location>
</feature>
<feature type="region of interest" description="Disordered" evidence="1">
    <location>
        <begin position="755"/>
        <end position="791"/>
    </location>
</feature>
<feature type="compositionally biased region" description="Low complexity" evidence="1">
    <location>
        <begin position="41"/>
        <end position="51"/>
    </location>
</feature>
<accession>A0A5C3N7I4</accession>
<dbReference type="SUPFAM" id="SSF56112">
    <property type="entry name" value="Protein kinase-like (PK-like)"/>
    <property type="match status" value="1"/>
</dbReference>
<dbReference type="EMBL" id="ML213508">
    <property type="protein sequence ID" value="TFK52757.1"/>
    <property type="molecule type" value="Genomic_DNA"/>
</dbReference>
<keyword evidence="4" id="KW-1185">Reference proteome</keyword>
<dbReference type="Pfam" id="PF17667">
    <property type="entry name" value="Pkinase_fungal"/>
    <property type="match status" value="1"/>
</dbReference>
<gene>
    <name evidence="3" type="ORF">OE88DRAFT_1295075</name>
</gene>
<feature type="region of interest" description="Disordered" evidence="1">
    <location>
        <begin position="28"/>
        <end position="90"/>
    </location>
</feature>
<dbReference type="GO" id="GO:0004672">
    <property type="term" value="F:protein kinase activity"/>
    <property type="evidence" value="ECO:0007669"/>
    <property type="project" value="InterPro"/>
</dbReference>
<evidence type="ECO:0000256" key="1">
    <source>
        <dbReference type="SAM" id="MobiDB-lite"/>
    </source>
</evidence>
<dbReference type="InterPro" id="IPR011009">
    <property type="entry name" value="Kinase-like_dom_sf"/>
</dbReference>
<dbReference type="Gene3D" id="1.10.510.10">
    <property type="entry name" value="Transferase(Phosphotransferase) domain 1"/>
    <property type="match status" value="1"/>
</dbReference>
<dbReference type="AlphaFoldDB" id="A0A5C3N7I4"/>
<name>A0A5C3N7I4_9AGAM</name>
<dbReference type="PROSITE" id="PS00109">
    <property type="entry name" value="PROTEIN_KINASE_TYR"/>
    <property type="match status" value="1"/>
</dbReference>